<evidence type="ECO:0000313" key="3">
    <source>
        <dbReference type="RefSeq" id="XP_024594738.1"/>
    </source>
</evidence>
<feature type="compositionally biased region" description="Low complexity" evidence="1">
    <location>
        <begin position="33"/>
        <end position="50"/>
    </location>
</feature>
<evidence type="ECO:0000313" key="2">
    <source>
        <dbReference type="Proteomes" id="UP000252040"/>
    </source>
</evidence>
<evidence type="ECO:0000256" key="1">
    <source>
        <dbReference type="SAM" id="MobiDB-lite"/>
    </source>
</evidence>
<protein>
    <submittedName>
        <fullName evidence="3">Uncharacterized protein LOC112395645</fullName>
    </submittedName>
</protein>
<keyword evidence="2" id="KW-1185">Reference proteome</keyword>
<accession>A0A341AYY1</accession>
<dbReference type="Proteomes" id="UP000252040">
    <property type="component" value="Unplaced"/>
</dbReference>
<dbReference type="KEGG" id="nasi:112395645"/>
<proteinExistence type="predicted"/>
<sequence length="204" mass="22653">MPFQAKASFRKALQGLFQKPLSHAEQELRKPSRPLTLPVPRLPPTLNGPSEEAEIGGAAGKGLGARPPRPPLCLSGFGRPRRAPPRKAAATDSREAQTSNPRRPHAGHCFPDHECPHNSGETDTCLFMEEKFVTQKSSVTRSKLLRQQKQSQASNPGLLMPKPAFFLVHHSCHLELGTHVEISGFLCLWILELFWPRFNCKLSI</sequence>
<feature type="region of interest" description="Disordered" evidence="1">
    <location>
        <begin position="20"/>
        <end position="111"/>
    </location>
</feature>
<name>A0A341AYY1_NEOAA</name>
<dbReference type="InParanoid" id="A0A341AYY1"/>
<dbReference type="RefSeq" id="XP_024594738.1">
    <property type="nucleotide sequence ID" value="XM_024738970.1"/>
</dbReference>
<reference evidence="3" key="1">
    <citation type="submission" date="2025-08" db="UniProtKB">
        <authorList>
            <consortium name="RefSeq"/>
        </authorList>
    </citation>
    <scope>IDENTIFICATION</scope>
    <source>
        <tissue evidence="3">Meat</tissue>
    </source>
</reference>
<dbReference type="GeneID" id="112395645"/>
<organism evidence="2 3">
    <name type="scientific">Neophocaena asiaeorientalis asiaeorientalis</name>
    <name type="common">Yangtze finless porpoise</name>
    <name type="synonym">Neophocaena phocaenoides subsp. asiaeorientalis</name>
    <dbReference type="NCBI Taxonomy" id="1706337"/>
    <lineage>
        <taxon>Eukaryota</taxon>
        <taxon>Metazoa</taxon>
        <taxon>Chordata</taxon>
        <taxon>Craniata</taxon>
        <taxon>Vertebrata</taxon>
        <taxon>Euteleostomi</taxon>
        <taxon>Mammalia</taxon>
        <taxon>Eutheria</taxon>
        <taxon>Laurasiatheria</taxon>
        <taxon>Artiodactyla</taxon>
        <taxon>Whippomorpha</taxon>
        <taxon>Cetacea</taxon>
        <taxon>Odontoceti</taxon>
        <taxon>Phocoenidae</taxon>
        <taxon>Neophocaena</taxon>
    </lineage>
</organism>
<gene>
    <name evidence="3" type="primary">LOC112395645</name>
</gene>
<dbReference type="AlphaFoldDB" id="A0A341AYY1"/>